<dbReference type="Pfam" id="PF01112">
    <property type="entry name" value="Asparaginase_2"/>
    <property type="match status" value="1"/>
</dbReference>
<keyword evidence="5" id="KW-1133">Transmembrane helix</keyword>
<dbReference type="GO" id="GO:0005737">
    <property type="term" value="C:cytoplasm"/>
    <property type="evidence" value="ECO:0007669"/>
    <property type="project" value="TreeGrafter"/>
</dbReference>
<dbReference type="PANTHER" id="PTHR10188">
    <property type="entry name" value="L-ASPARAGINASE"/>
    <property type="match status" value="1"/>
</dbReference>
<feature type="region of interest" description="Disordered" evidence="4">
    <location>
        <begin position="187"/>
        <end position="206"/>
    </location>
</feature>
<evidence type="ECO:0000313" key="6">
    <source>
        <dbReference type="EMBL" id="PRP84744.1"/>
    </source>
</evidence>
<dbReference type="InterPro" id="IPR000246">
    <property type="entry name" value="Peptidase_T2"/>
</dbReference>
<keyword evidence="7" id="KW-1185">Reference proteome</keyword>
<dbReference type="Proteomes" id="UP000241769">
    <property type="component" value="Unassembled WGS sequence"/>
</dbReference>
<dbReference type="SUPFAM" id="SSF56235">
    <property type="entry name" value="N-terminal nucleophile aminohydrolases (Ntn hydrolases)"/>
    <property type="match status" value="1"/>
</dbReference>
<dbReference type="InParanoid" id="A0A2P6NLB0"/>
<evidence type="ECO:0000256" key="2">
    <source>
        <dbReference type="PIRSR" id="PIRSR600246-2"/>
    </source>
</evidence>
<dbReference type="EMBL" id="MDYQ01000057">
    <property type="protein sequence ID" value="PRP84744.1"/>
    <property type="molecule type" value="Genomic_DNA"/>
</dbReference>
<dbReference type="STRING" id="1890364.A0A2P6NLB0"/>
<dbReference type="InterPro" id="IPR029055">
    <property type="entry name" value="Ntn_hydrolases_N"/>
</dbReference>
<evidence type="ECO:0000256" key="1">
    <source>
        <dbReference type="PIRSR" id="PIRSR600246-1"/>
    </source>
</evidence>
<dbReference type="OrthoDB" id="188713at2759"/>
<organism evidence="6 7">
    <name type="scientific">Planoprotostelium fungivorum</name>
    <dbReference type="NCBI Taxonomy" id="1890364"/>
    <lineage>
        <taxon>Eukaryota</taxon>
        <taxon>Amoebozoa</taxon>
        <taxon>Evosea</taxon>
        <taxon>Variosea</taxon>
        <taxon>Cavosteliida</taxon>
        <taxon>Cavosteliaceae</taxon>
        <taxon>Planoprotostelium</taxon>
    </lineage>
</organism>
<feature type="site" description="Cleavage; by autolysis" evidence="3">
    <location>
        <begin position="219"/>
        <end position="220"/>
    </location>
</feature>
<feature type="active site" description="Nucleophile" evidence="1">
    <location>
        <position position="220"/>
    </location>
</feature>
<sequence length="357" mass="39492">MIGREQQGKNVIVRATLLLFIIMGFFSMMAYLHTYNTPAQLLHLPIVINTWTFINATRVAYRTMQSGGVTERIALDGIEKGCNWCEAHPDHCDFTVGYGGSPNEWGQTTLDAMVMWGPTREVGAVGYMKRVKPAISVARKVMERTYHTILVGDEATTFAVEMGFEEEDLNTTRTAEMWREWKAAGRKPNFWKGPHNSTQGVTKRKEMNEKPEFGRWNHDTIGMVAIDQQGNVACGVSSNGATWKIPGRVGDAPIVGSGAYCENEVGGAAETGDGDVMMRFSPSNRVVQMMKGGMHPKEACERMVVEILRYYPNCSGAIIAVNKQGQIGAAYMNLPNGFPFCLQNSNMKDAAIITIKD</sequence>
<feature type="binding site" evidence="2">
    <location>
        <begin position="271"/>
        <end position="274"/>
    </location>
    <ligand>
        <name>substrate</name>
    </ligand>
</feature>
<evidence type="ECO:0000313" key="7">
    <source>
        <dbReference type="Proteomes" id="UP000241769"/>
    </source>
</evidence>
<proteinExistence type="predicted"/>
<keyword evidence="5" id="KW-0812">Transmembrane</keyword>
<dbReference type="GO" id="GO:0003948">
    <property type="term" value="F:N4-(beta-N-acetylglucosaminyl)-L-asparaginase activity"/>
    <property type="evidence" value="ECO:0007669"/>
    <property type="project" value="TreeGrafter"/>
</dbReference>
<dbReference type="FunFam" id="3.60.20.30:FF:000005">
    <property type="entry name" value="N(4)-(Beta-N-acetylglucosaminyl)-L-asparaginase"/>
    <property type="match status" value="1"/>
</dbReference>
<name>A0A2P6NLB0_9EUKA</name>
<feature type="binding site" evidence="2">
    <location>
        <begin position="248"/>
        <end position="251"/>
    </location>
    <ligand>
        <name>substrate</name>
    </ligand>
</feature>
<gene>
    <name evidence="6" type="ORF">PROFUN_07846</name>
</gene>
<protein>
    <submittedName>
        <fullName evidence="6">N(4)-(Beta-N-acetylglucosaminyl)-L-asparaginase-like</fullName>
    </submittedName>
</protein>
<comment type="caution">
    <text evidence="6">The sequence shown here is derived from an EMBL/GenBank/DDBJ whole genome shotgun (WGS) entry which is preliminary data.</text>
</comment>
<evidence type="ECO:0000256" key="3">
    <source>
        <dbReference type="PIRSR" id="PIRSR600246-3"/>
    </source>
</evidence>
<evidence type="ECO:0000256" key="4">
    <source>
        <dbReference type="SAM" id="MobiDB-lite"/>
    </source>
</evidence>
<reference evidence="6 7" key="1">
    <citation type="journal article" date="2018" name="Genome Biol. Evol.">
        <title>Multiple Roots of Fruiting Body Formation in Amoebozoa.</title>
        <authorList>
            <person name="Hillmann F."/>
            <person name="Forbes G."/>
            <person name="Novohradska S."/>
            <person name="Ferling I."/>
            <person name="Riege K."/>
            <person name="Groth M."/>
            <person name="Westermann M."/>
            <person name="Marz M."/>
            <person name="Spaller T."/>
            <person name="Winckler T."/>
            <person name="Schaap P."/>
            <person name="Glockner G."/>
        </authorList>
    </citation>
    <scope>NUCLEOTIDE SEQUENCE [LARGE SCALE GENOMIC DNA]</scope>
    <source>
        <strain evidence="6 7">Jena</strain>
    </source>
</reference>
<feature type="transmembrane region" description="Helical" evidence="5">
    <location>
        <begin position="12"/>
        <end position="32"/>
    </location>
</feature>
<dbReference type="PANTHER" id="PTHR10188:SF6">
    <property type="entry name" value="N(4)-(BETA-N-ACETYLGLUCOSAMINYL)-L-ASPARAGINASE"/>
    <property type="match status" value="1"/>
</dbReference>
<dbReference type="AlphaFoldDB" id="A0A2P6NLB0"/>
<dbReference type="Gene3D" id="3.60.20.30">
    <property type="entry name" value="(Glycosyl)asparaginase"/>
    <property type="match status" value="1"/>
</dbReference>
<dbReference type="CDD" id="cd04513">
    <property type="entry name" value="Glycosylasparaginase"/>
    <property type="match status" value="1"/>
</dbReference>
<evidence type="ECO:0000256" key="5">
    <source>
        <dbReference type="SAM" id="Phobius"/>
    </source>
</evidence>
<keyword evidence="5" id="KW-0472">Membrane</keyword>
<accession>A0A2P6NLB0</accession>